<feature type="domain" description="HTH merR-type" evidence="3">
    <location>
        <begin position="2"/>
        <end position="71"/>
    </location>
</feature>
<dbReference type="InterPro" id="IPR047057">
    <property type="entry name" value="MerR_fam"/>
</dbReference>
<evidence type="ECO:0000259" key="3">
    <source>
        <dbReference type="PROSITE" id="PS50937"/>
    </source>
</evidence>
<dbReference type="SUPFAM" id="SSF46955">
    <property type="entry name" value="Putative DNA-binding domain"/>
    <property type="match status" value="1"/>
</dbReference>
<reference evidence="4 5" key="1">
    <citation type="submission" date="2017-02" db="EMBL/GenBank/DDBJ databases">
        <title>Complete genome sequence of the drought resistance-promoting endophyte Pantoea alhagi LTYR-11Z.</title>
        <authorList>
            <person name="Zhang L."/>
        </authorList>
    </citation>
    <scope>NUCLEOTIDE SEQUENCE [LARGE SCALE GENOMIC DNA]</scope>
    <source>
        <strain evidence="4 5">LTYR-11Z</strain>
    </source>
</reference>
<keyword evidence="5" id="KW-1185">Reference proteome</keyword>
<proteinExistence type="predicted"/>
<protein>
    <submittedName>
        <fullName evidence="4">MerR family transcriptional regulator</fullName>
    </submittedName>
</protein>
<dbReference type="AlphaFoldDB" id="A0A1W6B7T5"/>
<gene>
    <name evidence="4" type="ORF">B1H58_14775</name>
</gene>
<dbReference type="Proteomes" id="UP000192900">
    <property type="component" value="Chromosome"/>
</dbReference>
<evidence type="ECO:0000313" key="5">
    <source>
        <dbReference type="Proteomes" id="UP000192900"/>
    </source>
</evidence>
<evidence type="ECO:0000256" key="1">
    <source>
        <dbReference type="ARBA" id="ARBA00023125"/>
    </source>
</evidence>
<keyword evidence="2" id="KW-0175">Coiled coil</keyword>
<feature type="coiled-coil region" evidence="2">
    <location>
        <begin position="80"/>
        <end position="107"/>
    </location>
</feature>
<evidence type="ECO:0000256" key="2">
    <source>
        <dbReference type="SAM" id="Coils"/>
    </source>
</evidence>
<organism evidence="4 5">
    <name type="scientific">Pantoea alhagi</name>
    <dbReference type="NCBI Taxonomy" id="1891675"/>
    <lineage>
        <taxon>Bacteria</taxon>
        <taxon>Pseudomonadati</taxon>
        <taxon>Pseudomonadota</taxon>
        <taxon>Gammaproteobacteria</taxon>
        <taxon>Enterobacterales</taxon>
        <taxon>Erwiniaceae</taxon>
        <taxon>Pantoea</taxon>
    </lineage>
</organism>
<dbReference type="PROSITE" id="PS50937">
    <property type="entry name" value="HTH_MERR_2"/>
    <property type="match status" value="1"/>
</dbReference>
<dbReference type="InterPro" id="IPR000551">
    <property type="entry name" value="MerR-type_HTH_dom"/>
</dbReference>
<dbReference type="PRINTS" id="PR00040">
    <property type="entry name" value="HTHMERR"/>
</dbReference>
<dbReference type="RefSeq" id="WP_085071224.1">
    <property type="nucleotide sequence ID" value="NZ_CP019706.1"/>
</dbReference>
<dbReference type="SMART" id="SM00422">
    <property type="entry name" value="HTH_MERR"/>
    <property type="match status" value="1"/>
</dbReference>
<dbReference type="GO" id="GO:0003677">
    <property type="term" value="F:DNA binding"/>
    <property type="evidence" value="ECO:0007669"/>
    <property type="project" value="UniProtKB-KW"/>
</dbReference>
<dbReference type="OrthoDB" id="9808480at2"/>
<accession>A0A1W6B7T5</accession>
<dbReference type="InterPro" id="IPR012925">
    <property type="entry name" value="TipAS_dom"/>
</dbReference>
<dbReference type="PANTHER" id="PTHR30204">
    <property type="entry name" value="REDOX-CYCLING DRUG-SENSING TRANSCRIPTIONAL ACTIVATOR SOXR"/>
    <property type="match status" value="1"/>
</dbReference>
<sequence>MLLQAGELARRTGVTVRTLHYYHSIGLLVPSSRSEAGYRLYNHDDIRRLHQIQALKRLGVPLAEIDPLLSDGALSLPQVLTQQIEALDRQLTQMQQLRQRLGQLHQQLSRGGEPELTDWLTTLEMMTMYDNYFTAEELTQLPFYQADAQREAEWQQLVQKLLELQEIGIAPQEPQAQALARRWMQMLEHDTAQNPAFLQRLTTMHLNEPAMQQQTGITPAMLDYVTRAFAESKLAIFRRYLDEQEYAFVRAHYFDRMQEWPALISRLREAMMRGVAPEAEEARALGAHWLALFRSYASDNPQTQNKIRQAMQQEPQLMEGTWLTPDLLQYLQAAVTAHMAPGTER</sequence>
<name>A0A1W6B7T5_9GAMM</name>
<dbReference type="GO" id="GO:0003700">
    <property type="term" value="F:DNA-binding transcription factor activity"/>
    <property type="evidence" value="ECO:0007669"/>
    <property type="project" value="InterPro"/>
</dbReference>
<keyword evidence="1" id="KW-0238">DNA-binding</keyword>
<dbReference type="Gene3D" id="1.10.1660.10">
    <property type="match status" value="1"/>
</dbReference>
<dbReference type="Pfam" id="PF13411">
    <property type="entry name" value="MerR_1"/>
    <property type="match status" value="1"/>
</dbReference>
<dbReference type="EMBL" id="CP019706">
    <property type="protein sequence ID" value="ARJ43168.1"/>
    <property type="molecule type" value="Genomic_DNA"/>
</dbReference>
<evidence type="ECO:0000313" key="4">
    <source>
        <dbReference type="EMBL" id="ARJ43168.1"/>
    </source>
</evidence>
<dbReference type="PANTHER" id="PTHR30204:SF90">
    <property type="entry name" value="HTH-TYPE TRANSCRIPTIONAL ACTIVATOR MTA"/>
    <property type="match status" value="1"/>
</dbReference>
<dbReference type="STRING" id="1891675.B1H58_14775"/>
<dbReference type="InterPro" id="IPR009061">
    <property type="entry name" value="DNA-bd_dom_put_sf"/>
</dbReference>
<dbReference type="KEGG" id="palh:B1H58_14775"/>
<dbReference type="Pfam" id="PF07739">
    <property type="entry name" value="TipAS"/>
    <property type="match status" value="1"/>
</dbReference>